<dbReference type="Gene3D" id="2.60.120.10">
    <property type="entry name" value="Jelly Rolls"/>
    <property type="match status" value="1"/>
</dbReference>
<keyword evidence="1" id="KW-0805">Transcription regulation</keyword>
<reference evidence="5" key="2">
    <citation type="journal article" date="2021" name="PeerJ">
        <title>Extensive microbial diversity within the chicken gut microbiome revealed by metagenomics and culture.</title>
        <authorList>
            <person name="Gilroy R."/>
            <person name="Ravi A."/>
            <person name="Getino M."/>
            <person name="Pursley I."/>
            <person name="Horton D.L."/>
            <person name="Alikhan N.F."/>
            <person name="Baker D."/>
            <person name="Gharbi K."/>
            <person name="Hall N."/>
            <person name="Watson M."/>
            <person name="Adriaenssens E.M."/>
            <person name="Foster-Nyarko E."/>
            <person name="Jarju S."/>
            <person name="Secka A."/>
            <person name="Antonio M."/>
            <person name="Oren A."/>
            <person name="Chaudhuri R.R."/>
            <person name="La Ragione R."/>
            <person name="Hildebrand F."/>
            <person name="Pallen M.J."/>
        </authorList>
    </citation>
    <scope>NUCLEOTIDE SEQUENCE</scope>
    <source>
        <strain evidence="5">ChiBcec2-4451</strain>
    </source>
</reference>
<dbReference type="InterPro" id="IPR011051">
    <property type="entry name" value="RmlC_Cupin_sf"/>
</dbReference>
<keyword evidence="2" id="KW-0238">DNA-binding</keyword>
<dbReference type="InterPro" id="IPR020449">
    <property type="entry name" value="Tscrpt_reg_AraC-type_HTH"/>
</dbReference>
<dbReference type="GO" id="GO:0043565">
    <property type="term" value="F:sequence-specific DNA binding"/>
    <property type="evidence" value="ECO:0007669"/>
    <property type="project" value="InterPro"/>
</dbReference>
<dbReference type="PANTHER" id="PTHR46796:SF13">
    <property type="entry name" value="HTH-TYPE TRANSCRIPTIONAL ACTIVATOR RHAS"/>
    <property type="match status" value="1"/>
</dbReference>
<evidence type="ECO:0000313" key="6">
    <source>
        <dbReference type="Proteomes" id="UP000886723"/>
    </source>
</evidence>
<dbReference type="PROSITE" id="PS01124">
    <property type="entry name" value="HTH_ARAC_FAMILY_2"/>
    <property type="match status" value="1"/>
</dbReference>
<dbReference type="SMART" id="SM00342">
    <property type="entry name" value="HTH_ARAC"/>
    <property type="match status" value="1"/>
</dbReference>
<evidence type="ECO:0000259" key="4">
    <source>
        <dbReference type="PROSITE" id="PS01124"/>
    </source>
</evidence>
<comment type="caution">
    <text evidence="5">The sequence shown here is derived from an EMBL/GenBank/DDBJ whole genome shotgun (WGS) entry which is preliminary data.</text>
</comment>
<keyword evidence="3" id="KW-0804">Transcription</keyword>
<dbReference type="SUPFAM" id="SSF46689">
    <property type="entry name" value="Homeodomain-like"/>
    <property type="match status" value="2"/>
</dbReference>
<evidence type="ECO:0000256" key="1">
    <source>
        <dbReference type="ARBA" id="ARBA00023015"/>
    </source>
</evidence>
<organism evidence="5 6">
    <name type="scientific">Candidatus Pullilachnospira stercoravium</name>
    <dbReference type="NCBI Taxonomy" id="2840913"/>
    <lineage>
        <taxon>Bacteria</taxon>
        <taxon>Bacillati</taxon>
        <taxon>Bacillota</taxon>
        <taxon>Clostridia</taxon>
        <taxon>Lachnospirales</taxon>
        <taxon>Lachnospiraceae</taxon>
        <taxon>Lachnospiraceae incertae sedis</taxon>
        <taxon>Candidatus Pullilachnospira</taxon>
    </lineage>
</organism>
<dbReference type="InterPro" id="IPR018060">
    <property type="entry name" value="HTH_AraC"/>
</dbReference>
<dbReference type="GO" id="GO:0003700">
    <property type="term" value="F:DNA-binding transcription factor activity"/>
    <property type="evidence" value="ECO:0007669"/>
    <property type="project" value="InterPro"/>
</dbReference>
<proteinExistence type="predicted"/>
<dbReference type="Pfam" id="PF02311">
    <property type="entry name" value="AraC_binding"/>
    <property type="match status" value="1"/>
</dbReference>
<dbReference type="InterPro" id="IPR018062">
    <property type="entry name" value="HTH_AraC-typ_CS"/>
</dbReference>
<gene>
    <name evidence="5" type="ORF">IAA63_13825</name>
</gene>
<dbReference type="InterPro" id="IPR009057">
    <property type="entry name" value="Homeodomain-like_sf"/>
</dbReference>
<dbReference type="Gene3D" id="1.10.10.60">
    <property type="entry name" value="Homeodomain-like"/>
    <property type="match status" value="2"/>
</dbReference>
<dbReference type="CDD" id="cd02208">
    <property type="entry name" value="cupin_RmlC-like"/>
    <property type="match status" value="1"/>
</dbReference>
<dbReference type="Pfam" id="PF12833">
    <property type="entry name" value="HTH_18"/>
    <property type="match status" value="1"/>
</dbReference>
<dbReference type="SUPFAM" id="SSF51182">
    <property type="entry name" value="RmlC-like cupins"/>
    <property type="match status" value="1"/>
</dbReference>
<dbReference type="PRINTS" id="PR00032">
    <property type="entry name" value="HTHARAC"/>
</dbReference>
<dbReference type="AlphaFoldDB" id="A0A9D1NX92"/>
<evidence type="ECO:0000256" key="3">
    <source>
        <dbReference type="ARBA" id="ARBA00023163"/>
    </source>
</evidence>
<reference evidence="5" key="1">
    <citation type="submission" date="2020-10" db="EMBL/GenBank/DDBJ databases">
        <authorList>
            <person name="Gilroy R."/>
        </authorList>
    </citation>
    <scope>NUCLEOTIDE SEQUENCE</scope>
    <source>
        <strain evidence="5">ChiBcec2-4451</strain>
    </source>
</reference>
<name>A0A9D1NX92_9FIRM</name>
<accession>A0A9D1NX92</accession>
<dbReference type="Proteomes" id="UP000886723">
    <property type="component" value="Unassembled WGS sequence"/>
</dbReference>
<evidence type="ECO:0000313" key="5">
    <source>
        <dbReference type="EMBL" id="HIV14198.1"/>
    </source>
</evidence>
<protein>
    <submittedName>
        <fullName evidence="5">Helix-turn-helix domain-containing protein</fullName>
    </submittedName>
</protein>
<evidence type="ECO:0000256" key="2">
    <source>
        <dbReference type="ARBA" id="ARBA00023125"/>
    </source>
</evidence>
<dbReference type="EMBL" id="DVON01000291">
    <property type="protein sequence ID" value="HIV14198.1"/>
    <property type="molecule type" value="Genomic_DNA"/>
</dbReference>
<dbReference type="InterPro" id="IPR050204">
    <property type="entry name" value="AraC_XylS_family_regulators"/>
</dbReference>
<dbReference type="PANTHER" id="PTHR46796">
    <property type="entry name" value="HTH-TYPE TRANSCRIPTIONAL ACTIVATOR RHAS-RELATED"/>
    <property type="match status" value="1"/>
</dbReference>
<feature type="domain" description="HTH araC/xylS-type" evidence="4">
    <location>
        <begin position="196"/>
        <end position="294"/>
    </location>
</feature>
<dbReference type="InterPro" id="IPR003313">
    <property type="entry name" value="AraC-bd"/>
</dbReference>
<sequence>MYMESVDESGNVKEKISYKSQMLHYGLYDPGEGYFPEIPWHWHEEFEFGYLTGGAIRYKTAREEFILREGDGIFINSGVLHALHPEGNPESIRLHSQFFGREFLAGALGNIFDIRYLAPVAEQKALEAVPVYGSISENMEFLEGLRRGIALSREGGPFFEMRLRSLFSQLWETVYGWAREKGEAGARRGAEDERIKAMLAWIGEHYGEKMTVEEIARAAHVSRRECHRLFRKELGTTPAEYAASFRLQRARELLMKTDQSILDIAVETGFGTGSYFGKIFRKSQGMTPKKFRRLYRESAGNLYKNPLEIRTGQRYNSFCKKDNSSGRGAIPHRR</sequence>
<dbReference type="InterPro" id="IPR014710">
    <property type="entry name" value="RmlC-like_jellyroll"/>
</dbReference>
<dbReference type="PROSITE" id="PS00041">
    <property type="entry name" value="HTH_ARAC_FAMILY_1"/>
    <property type="match status" value="1"/>
</dbReference>